<comment type="caution">
    <text evidence="1">The sequence shown here is derived from an EMBL/GenBank/DDBJ whole genome shotgun (WGS) entry which is preliminary data.</text>
</comment>
<reference evidence="1" key="2">
    <citation type="journal article" date="2022" name="Res Sq">
        <title>Comparative Genomics Reveals Insights into the Divergent Evolution of Astigmatic Mites and Household Pest Adaptations.</title>
        <authorList>
            <person name="Xiong Q."/>
            <person name="Wan A.T.-Y."/>
            <person name="Liu X.-Y."/>
            <person name="Fung C.S.-H."/>
            <person name="Xiao X."/>
            <person name="Malainual N."/>
            <person name="Hou J."/>
            <person name="Wang L."/>
            <person name="Wang M."/>
            <person name="Yang K."/>
            <person name="Cui Y."/>
            <person name="Leung E."/>
            <person name="Nong W."/>
            <person name="Shin S.-K."/>
            <person name="Au S."/>
            <person name="Jeong K.Y."/>
            <person name="Chew F.T."/>
            <person name="Hui J."/>
            <person name="Leung T.F."/>
            <person name="Tungtrongchitr A."/>
            <person name="Zhong N."/>
            <person name="Liu Z."/>
            <person name="Tsui S."/>
        </authorList>
    </citation>
    <scope>NUCLEOTIDE SEQUENCE</scope>
    <source>
        <strain evidence="1">Derf</strain>
        <tissue evidence="1">Whole organism</tissue>
    </source>
</reference>
<dbReference type="Proteomes" id="UP000790347">
    <property type="component" value="Unassembled WGS sequence"/>
</dbReference>
<gene>
    <name evidence="1" type="ORF">DERF_011014</name>
</gene>
<dbReference type="AlphaFoldDB" id="A0A922L186"/>
<evidence type="ECO:0000313" key="2">
    <source>
        <dbReference type="Proteomes" id="UP000790347"/>
    </source>
</evidence>
<keyword evidence="2" id="KW-1185">Reference proteome</keyword>
<proteinExistence type="predicted"/>
<accession>A0A922L186</accession>
<organism evidence="1 2">
    <name type="scientific">Dermatophagoides farinae</name>
    <name type="common">American house dust mite</name>
    <dbReference type="NCBI Taxonomy" id="6954"/>
    <lineage>
        <taxon>Eukaryota</taxon>
        <taxon>Metazoa</taxon>
        <taxon>Ecdysozoa</taxon>
        <taxon>Arthropoda</taxon>
        <taxon>Chelicerata</taxon>
        <taxon>Arachnida</taxon>
        <taxon>Acari</taxon>
        <taxon>Acariformes</taxon>
        <taxon>Sarcoptiformes</taxon>
        <taxon>Astigmata</taxon>
        <taxon>Psoroptidia</taxon>
        <taxon>Analgoidea</taxon>
        <taxon>Pyroglyphidae</taxon>
        <taxon>Dermatophagoidinae</taxon>
        <taxon>Dermatophagoides</taxon>
    </lineage>
</organism>
<protein>
    <submittedName>
        <fullName evidence="1">Uncharacterized protein</fullName>
    </submittedName>
</protein>
<evidence type="ECO:0000313" key="1">
    <source>
        <dbReference type="EMBL" id="KAH9506272.1"/>
    </source>
</evidence>
<name>A0A922L186_DERFA</name>
<sequence>MAFALSNQQRAEVAARYKVWNSVIKVQRWWRQKYNRNQTISPITIKNCHKKLMTTGSILEQCKVEVSEMKRSIFIR</sequence>
<reference evidence="1" key="1">
    <citation type="submission" date="2013-05" db="EMBL/GenBank/DDBJ databases">
        <authorList>
            <person name="Yim A.K.Y."/>
            <person name="Chan T.F."/>
            <person name="Ji K.M."/>
            <person name="Liu X.Y."/>
            <person name="Zhou J.W."/>
            <person name="Li R.Q."/>
            <person name="Yang K.Y."/>
            <person name="Li J."/>
            <person name="Li M."/>
            <person name="Law P.T.W."/>
            <person name="Wu Y.L."/>
            <person name="Cai Z.L."/>
            <person name="Qin H."/>
            <person name="Bao Y."/>
            <person name="Leung R.K.K."/>
            <person name="Ng P.K.S."/>
            <person name="Zou J."/>
            <person name="Zhong X.J."/>
            <person name="Ran P.X."/>
            <person name="Zhong N.S."/>
            <person name="Liu Z.G."/>
            <person name="Tsui S.K.W."/>
        </authorList>
    </citation>
    <scope>NUCLEOTIDE SEQUENCE</scope>
    <source>
        <strain evidence="1">Derf</strain>
        <tissue evidence="1">Whole organism</tissue>
    </source>
</reference>
<dbReference type="EMBL" id="ASGP02000005">
    <property type="protein sequence ID" value="KAH9506272.1"/>
    <property type="molecule type" value="Genomic_DNA"/>
</dbReference>